<evidence type="ECO:0000313" key="1">
    <source>
        <dbReference type="EMBL" id="ALG87923.1"/>
    </source>
</evidence>
<name>A0A0N9MX59_STAPS</name>
<accession>A0A0N9MX59</accession>
<geneLocation type="plasmid" evidence="1">
    <name>pKM01</name>
</geneLocation>
<dbReference type="AlphaFoldDB" id="A0A0N9MX59"/>
<organism evidence="1">
    <name type="scientific">Staphylococcus pseudintermedius</name>
    <dbReference type="NCBI Taxonomy" id="283734"/>
    <lineage>
        <taxon>Bacteria</taxon>
        <taxon>Bacillati</taxon>
        <taxon>Bacillota</taxon>
        <taxon>Bacilli</taxon>
        <taxon>Bacillales</taxon>
        <taxon>Staphylococcaceae</taxon>
        <taxon>Staphylococcus</taxon>
        <taxon>Staphylococcus intermedius group</taxon>
    </lineage>
</organism>
<keyword evidence="1" id="KW-0614">Plasmid</keyword>
<dbReference type="RefSeq" id="WP_099994919.1">
    <property type="nucleotide sequence ID" value="NZ_CAJERW010000021.1"/>
</dbReference>
<proteinExistence type="predicted"/>
<sequence length="68" mass="7944">MDNKQYVSPSHKNRRSVQIYKNVDDVANELKFDLRVNSKQEVYTKAIELLYKSVKGEEINLSQNQNGK</sequence>
<protein>
    <submittedName>
        <fullName evidence="1">Uncharacterized protein</fullName>
    </submittedName>
</protein>
<reference evidence="1" key="1">
    <citation type="submission" date="2015-08" db="EMBL/GenBank/DDBJ databases">
        <title>Complete Plasmid Sequence of Staphylococcus pseudintermedius HK547/11 pKM01.</title>
        <authorList>
            <person name="Calcutt M.J."/>
            <person name="Foecking M.F."/>
            <person name="Hsieh H.-Y."/>
            <person name="Stewart G.C."/>
            <person name="Pintaric S."/>
            <person name="Martinec B.S."/>
            <person name="Matanovic K."/>
        </authorList>
    </citation>
    <scope>NUCLEOTIDE SEQUENCE</scope>
    <source>
        <strain evidence="1">HR547/11</strain>
        <plasmid evidence="1">pKM01</plasmid>
    </source>
</reference>
<gene>
    <name evidence="1" type="ORF">SP547_pKM00120</name>
</gene>
<dbReference type="EMBL" id="KT373969">
    <property type="protein sequence ID" value="ALG87923.1"/>
    <property type="molecule type" value="Genomic_DNA"/>
</dbReference>